<gene>
    <name evidence="2" type="ORF">HNP84_004564</name>
</gene>
<reference evidence="2 3" key="1">
    <citation type="submission" date="2020-08" db="EMBL/GenBank/DDBJ databases">
        <title>Genomic Encyclopedia of Type Strains, Phase IV (KMG-IV): sequencing the most valuable type-strain genomes for metagenomic binning, comparative biology and taxonomic classification.</title>
        <authorList>
            <person name="Goeker M."/>
        </authorList>
    </citation>
    <scope>NUCLEOTIDE SEQUENCE [LARGE SCALE GENOMIC DNA]</scope>
    <source>
        <strain evidence="2 3">DSM 45615</strain>
    </source>
</reference>
<evidence type="ECO:0000313" key="2">
    <source>
        <dbReference type="EMBL" id="MBB5134830.1"/>
    </source>
</evidence>
<proteinExistence type="predicted"/>
<dbReference type="AlphaFoldDB" id="A0A840PBM6"/>
<dbReference type="Proteomes" id="UP000578449">
    <property type="component" value="Unassembled WGS sequence"/>
</dbReference>
<comment type="caution">
    <text evidence="2">The sequence shown here is derived from an EMBL/GenBank/DDBJ whole genome shotgun (WGS) entry which is preliminary data.</text>
</comment>
<accession>A0A840PBM6</accession>
<feature type="region of interest" description="Disordered" evidence="1">
    <location>
        <begin position="129"/>
        <end position="149"/>
    </location>
</feature>
<feature type="region of interest" description="Disordered" evidence="1">
    <location>
        <begin position="1"/>
        <end position="47"/>
    </location>
</feature>
<sequence length="249" mass="26148">MDGSSSFRDCGAPGKAPGHGVTPTPSPDPAVRTGHMGRHPSGRPGLRPHIRLLRVSRLLATTALLLWRGVSDPSGRQDLLLSRTVIDRQKVVLRGPFRLRLASASRAGSPGSAQPRTRTGAMLERYPEQARMSAGATAGGSRCVISEPPETGTHARVVREISLMRIDLISTEQHSSTNGATNMSPSGNRTLVPSSLTVGSRRRYGRIFGPPACRAPTVTPPLAPITATATTPPPASITIAAITPTTVAP</sequence>
<dbReference type="EMBL" id="JACHGN010000009">
    <property type="protein sequence ID" value="MBB5134830.1"/>
    <property type="molecule type" value="Genomic_DNA"/>
</dbReference>
<feature type="compositionally biased region" description="Basic residues" evidence="1">
    <location>
        <begin position="35"/>
        <end position="47"/>
    </location>
</feature>
<keyword evidence="3" id="KW-1185">Reference proteome</keyword>
<evidence type="ECO:0000313" key="3">
    <source>
        <dbReference type="Proteomes" id="UP000578449"/>
    </source>
</evidence>
<feature type="region of interest" description="Disordered" evidence="1">
    <location>
        <begin position="175"/>
        <end position="194"/>
    </location>
</feature>
<organism evidence="2 3">
    <name type="scientific">Thermocatellispora tengchongensis</name>
    <dbReference type="NCBI Taxonomy" id="1073253"/>
    <lineage>
        <taxon>Bacteria</taxon>
        <taxon>Bacillati</taxon>
        <taxon>Actinomycetota</taxon>
        <taxon>Actinomycetes</taxon>
        <taxon>Streptosporangiales</taxon>
        <taxon>Streptosporangiaceae</taxon>
        <taxon>Thermocatellispora</taxon>
    </lineage>
</organism>
<evidence type="ECO:0000256" key="1">
    <source>
        <dbReference type="SAM" id="MobiDB-lite"/>
    </source>
</evidence>
<protein>
    <submittedName>
        <fullName evidence="2">Uncharacterized protein</fullName>
    </submittedName>
</protein>
<name>A0A840PBM6_9ACTN</name>